<sequence length="86" mass="9452">MKLGTKHRETLKSVFADPVSGAIAWRDIEALFEALGADLSEGQGSRVRVALNGVRAVFHRPHPRKETDKGAVKSVRRFLVEAGVTR</sequence>
<accession>V4QWN5</accession>
<dbReference type="OrthoDB" id="73001at2"/>
<dbReference type="EMBL" id="AWXZ01000035">
    <property type="protein sequence ID" value="ESR24172.1"/>
    <property type="molecule type" value="Genomic_DNA"/>
</dbReference>
<keyword evidence="2" id="KW-1185">Reference proteome</keyword>
<reference evidence="1 2" key="1">
    <citation type="journal article" date="2014" name="Genome Announc.">
        <title>Draft Genome Sequence of Lutibaculum baratangense Strain AMV1T, Isolated from a Mud Volcano in Andamans, India.</title>
        <authorList>
            <person name="Singh A."/>
            <person name="Sreenivas A."/>
            <person name="Sathyanarayana Reddy G."/>
            <person name="Pinnaka A.K."/>
            <person name="Shivaji S."/>
        </authorList>
    </citation>
    <scope>NUCLEOTIDE SEQUENCE [LARGE SCALE GENOMIC DNA]</scope>
    <source>
        <strain evidence="1 2">AMV1</strain>
    </source>
</reference>
<name>V4QWN5_9HYPH</name>
<dbReference type="STRING" id="631454.N177_2621"/>
<dbReference type="RefSeq" id="WP_023432750.1">
    <property type="nucleotide sequence ID" value="NZ_AWXZ01000035.1"/>
</dbReference>
<dbReference type="PATRIC" id="fig|631454.5.peg.2590"/>
<comment type="caution">
    <text evidence="1">The sequence shown here is derived from an EMBL/GenBank/DDBJ whole genome shotgun (WGS) entry which is preliminary data.</text>
</comment>
<dbReference type="GO" id="GO:0003729">
    <property type="term" value="F:mRNA binding"/>
    <property type="evidence" value="ECO:0007669"/>
    <property type="project" value="InterPro"/>
</dbReference>
<evidence type="ECO:0000313" key="2">
    <source>
        <dbReference type="Proteomes" id="UP000017819"/>
    </source>
</evidence>
<protein>
    <submittedName>
        <fullName evidence="1">HicA protein</fullName>
    </submittedName>
</protein>
<gene>
    <name evidence="1" type="ORF">N177_2621</name>
</gene>
<dbReference type="eggNOG" id="ENOG5032SSN">
    <property type="taxonomic scope" value="Bacteria"/>
</dbReference>
<organism evidence="1 2">
    <name type="scientific">Lutibaculum baratangense AMV1</name>
    <dbReference type="NCBI Taxonomy" id="631454"/>
    <lineage>
        <taxon>Bacteria</taxon>
        <taxon>Pseudomonadati</taxon>
        <taxon>Pseudomonadota</taxon>
        <taxon>Alphaproteobacteria</taxon>
        <taxon>Hyphomicrobiales</taxon>
        <taxon>Tepidamorphaceae</taxon>
        <taxon>Lutibaculum</taxon>
    </lineage>
</organism>
<dbReference type="Pfam" id="PF07927">
    <property type="entry name" value="HicA_toxin"/>
    <property type="match status" value="1"/>
</dbReference>
<proteinExistence type="predicted"/>
<dbReference type="Proteomes" id="UP000017819">
    <property type="component" value="Unassembled WGS sequence"/>
</dbReference>
<evidence type="ECO:0000313" key="1">
    <source>
        <dbReference type="EMBL" id="ESR24172.1"/>
    </source>
</evidence>
<dbReference type="AlphaFoldDB" id="V4QWN5"/>
<dbReference type="InterPro" id="IPR012933">
    <property type="entry name" value="HicA_mRNA_interferase"/>
</dbReference>